<name>A0A4Y6V3Q3_SACBS</name>
<gene>
    <name evidence="3" type="ORF">FFV09_21110</name>
</gene>
<dbReference type="EMBL" id="CP041217">
    <property type="protein sequence ID" value="QDH23137.1"/>
    <property type="molecule type" value="Genomic_DNA"/>
</dbReference>
<dbReference type="OrthoDB" id="9792162at2"/>
<dbReference type="PANTHER" id="PTHR44013">
    <property type="entry name" value="ZINC-TYPE ALCOHOL DEHYDROGENASE-LIKE PROTEIN C16A3.02C"/>
    <property type="match status" value="1"/>
</dbReference>
<dbReference type="PANTHER" id="PTHR44013:SF1">
    <property type="entry name" value="ZINC-TYPE ALCOHOL DEHYDROGENASE-LIKE PROTEIN C16A3.02C"/>
    <property type="match status" value="1"/>
</dbReference>
<proteinExistence type="predicted"/>
<dbReference type="CDD" id="cd05289">
    <property type="entry name" value="MDR_like_2"/>
    <property type="match status" value="1"/>
</dbReference>
<dbReference type="AlphaFoldDB" id="A0A4Y6V3Q3"/>
<dbReference type="GO" id="GO:0016491">
    <property type="term" value="F:oxidoreductase activity"/>
    <property type="evidence" value="ECO:0007669"/>
    <property type="project" value="InterPro"/>
</dbReference>
<dbReference type="Gene3D" id="3.90.180.10">
    <property type="entry name" value="Medium-chain alcohol dehydrogenases, catalytic domain"/>
    <property type="match status" value="1"/>
</dbReference>
<evidence type="ECO:0000313" key="4">
    <source>
        <dbReference type="Proteomes" id="UP000316968"/>
    </source>
</evidence>
<dbReference type="SUPFAM" id="SSF51735">
    <property type="entry name" value="NAD(P)-binding Rossmann-fold domains"/>
    <property type="match status" value="1"/>
</dbReference>
<keyword evidence="4" id="KW-1185">Reference proteome</keyword>
<evidence type="ECO:0000256" key="1">
    <source>
        <dbReference type="SAM" id="MobiDB-lite"/>
    </source>
</evidence>
<organism evidence="3 4">
    <name type="scientific">Saccharibacillus brassicae</name>
    <dbReference type="NCBI Taxonomy" id="2583377"/>
    <lineage>
        <taxon>Bacteria</taxon>
        <taxon>Bacillati</taxon>
        <taxon>Bacillota</taxon>
        <taxon>Bacilli</taxon>
        <taxon>Bacillales</taxon>
        <taxon>Paenibacillaceae</taxon>
        <taxon>Saccharibacillus</taxon>
    </lineage>
</organism>
<dbReference type="SMART" id="SM00829">
    <property type="entry name" value="PKS_ER"/>
    <property type="match status" value="1"/>
</dbReference>
<evidence type="ECO:0000259" key="2">
    <source>
        <dbReference type="SMART" id="SM00829"/>
    </source>
</evidence>
<dbReference type="InterPro" id="IPR052733">
    <property type="entry name" value="Chloroplast_QOR"/>
</dbReference>
<dbReference type="SUPFAM" id="SSF50129">
    <property type="entry name" value="GroES-like"/>
    <property type="match status" value="1"/>
</dbReference>
<dbReference type="InterPro" id="IPR036291">
    <property type="entry name" value="NAD(P)-bd_dom_sf"/>
</dbReference>
<feature type="compositionally biased region" description="Polar residues" evidence="1">
    <location>
        <begin position="46"/>
        <end position="55"/>
    </location>
</feature>
<dbReference type="InterPro" id="IPR013154">
    <property type="entry name" value="ADH-like_N"/>
</dbReference>
<accession>A0A4Y6V3Q3</accession>
<dbReference type="InterPro" id="IPR020843">
    <property type="entry name" value="ER"/>
</dbReference>
<reference evidence="3 4" key="1">
    <citation type="submission" date="2019-06" db="EMBL/GenBank/DDBJ databases">
        <title>Saccharibacillus brassicae sp. nov., an endophytic bacterium isolated from Chinese cabbage seeds (Brassica pekinensis).</title>
        <authorList>
            <person name="Jiang L."/>
            <person name="Lee J."/>
            <person name="Kim S.W."/>
        </authorList>
    </citation>
    <scope>NUCLEOTIDE SEQUENCE [LARGE SCALE GENOMIC DNA]</scope>
    <source>
        <strain evidence="4">KCTC 43072 / ATSA2</strain>
    </source>
</reference>
<protein>
    <submittedName>
        <fullName evidence="3">NADP-dependent oxidoreductase</fullName>
    </submittedName>
</protein>
<dbReference type="KEGG" id="saca:FFV09_21110"/>
<feature type="region of interest" description="Disordered" evidence="1">
    <location>
        <begin position="29"/>
        <end position="55"/>
    </location>
</feature>
<dbReference type="Pfam" id="PF08240">
    <property type="entry name" value="ADH_N"/>
    <property type="match status" value="1"/>
</dbReference>
<dbReference type="InterPro" id="IPR011032">
    <property type="entry name" value="GroES-like_sf"/>
</dbReference>
<feature type="domain" description="Enoyl reductase (ER)" evidence="2">
    <location>
        <begin position="71"/>
        <end position="370"/>
    </location>
</feature>
<dbReference type="Pfam" id="PF13602">
    <property type="entry name" value="ADH_zinc_N_2"/>
    <property type="match status" value="1"/>
</dbReference>
<dbReference type="Gene3D" id="3.40.50.720">
    <property type="entry name" value="NAD(P)-binding Rossmann-like Domain"/>
    <property type="match status" value="1"/>
</dbReference>
<feature type="compositionally biased region" description="Basic and acidic residues" evidence="1">
    <location>
        <begin position="31"/>
        <end position="45"/>
    </location>
</feature>
<sequence length="376" mass="40366">MASCAGGSLNKSIRFVDCMGLGPDVILNRQQAERSSRTDFTDESRPNSMVARQTGVPNDSQMKAAVYRQYGGPEQIRVERVARPIPGEGEVLIRVAGSGFNVVDTLLRAGHMSGSFPQTFPFIPNIELSGTVEALGTGVTKWQLGAQVYTSMTLTDSGGAAEFAIARAEELAAVPRSIDLADAGGVPLCALTAWQLLFEHGSLERGQRVLIVGASGSVGYYAVQLSRIADAYVVATASPSFVEAVYGLGADEVLDYSKPNWTAESKAPFDLIVNASPAQPEQVNSWLRLLRQGGTLVSAWSPVDEAEARRLHVNGKLVYMHNSTQQLTDIARWIEDGVLRTKIDERAGLEQVAELHARSDAGKLRGKVLIVPAGLD</sequence>
<evidence type="ECO:0000313" key="3">
    <source>
        <dbReference type="EMBL" id="QDH23137.1"/>
    </source>
</evidence>
<dbReference type="Proteomes" id="UP000316968">
    <property type="component" value="Chromosome"/>
</dbReference>